<evidence type="ECO:0000259" key="2">
    <source>
        <dbReference type="Pfam" id="PF25077"/>
    </source>
</evidence>
<dbReference type="Pfam" id="PF09423">
    <property type="entry name" value="PhoD"/>
    <property type="match status" value="1"/>
</dbReference>
<comment type="caution">
    <text evidence="3">The sequence shown here is derived from an EMBL/GenBank/DDBJ whole genome shotgun (WGS) entry which is preliminary data.</text>
</comment>
<dbReference type="InterPro" id="IPR038607">
    <property type="entry name" value="PhoD-like_sf"/>
</dbReference>
<proteinExistence type="predicted"/>
<dbReference type="InterPro" id="IPR056702">
    <property type="entry name" value="DUF7800"/>
</dbReference>
<dbReference type="InterPro" id="IPR029052">
    <property type="entry name" value="Metallo-depent_PP-like"/>
</dbReference>
<sequence>MSDMTAALVLGPLLRNVTERTATLWVETTEACEVSALGRTERTFTVHGHHYALVDVEELEPGSTTPYEVLLDGKKVWPQPGSEFPSSVIRTVDPSRPARIAFGSCRVSPASQETHGVDALSAFAHELKNGAEPPTALTMIGDQVYADATGERMRDFIKGRRDIDSGAGEEIADFEEYTELYRLAWMTDPAVRWLFSTVPVYSIFDDHDVRDDWNTSYVWRQWVAEQPWWKSRIVGGLGSYWVYQHLGNLTPQQRRDDALYQRIKELDDGGAILDEFAEQADLKPETARWSFRIDLGGTRVVVIDTRASRLLTETRRAMLDDAEQAWVDDQLTGDVDQLLIASSLPFLLPRTIHHLEAWNEKIAAGGRRNDHTRNKLAEKIRQAIDLEHWAAFGESFEAIAKAVTEVVQGQRGKAPQHVSFLGGDVHYSYLARVKGLPINQIVCSPFRNPLGAKFQWANRLAAMVWGNIPARLVAKTARVPRPPLRWRLTDGPWFDNAIATVSRDEVVWQAPSGPTALTELHRAPLDYRRTRKASGEER</sequence>
<dbReference type="PANTHER" id="PTHR37031:SF2">
    <property type="entry name" value="PHOD-LIKE PHOSPHATASE METALLOPHOSPHATASE DOMAIN-CONTAINING PROTEIN"/>
    <property type="match status" value="1"/>
</dbReference>
<dbReference type="CDD" id="cd07389">
    <property type="entry name" value="MPP_PhoD"/>
    <property type="match status" value="1"/>
</dbReference>
<keyword evidence="4" id="KW-1185">Reference proteome</keyword>
<dbReference type="SUPFAM" id="SSF56300">
    <property type="entry name" value="Metallo-dependent phosphatases"/>
    <property type="match status" value="1"/>
</dbReference>
<dbReference type="Gene3D" id="3.60.21.70">
    <property type="entry name" value="PhoD-like phosphatase"/>
    <property type="match status" value="1"/>
</dbReference>
<dbReference type="EMBL" id="BAAATZ010000016">
    <property type="protein sequence ID" value="GAA2729747.1"/>
    <property type="molecule type" value="Genomic_DNA"/>
</dbReference>
<organism evidence="3 4">
    <name type="scientific">Actinocorallia aurantiaca</name>
    <dbReference type="NCBI Taxonomy" id="46204"/>
    <lineage>
        <taxon>Bacteria</taxon>
        <taxon>Bacillati</taxon>
        <taxon>Actinomycetota</taxon>
        <taxon>Actinomycetes</taxon>
        <taxon>Streptosporangiales</taxon>
        <taxon>Thermomonosporaceae</taxon>
        <taxon>Actinocorallia</taxon>
    </lineage>
</organism>
<evidence type="ECO:0000313" key="3">
    <source>
        <dbReference type="EMBL" id="GAA2729747.1"/>
    </source>
</evidence>
<feature type="domain" description="DUF7800" evidence="2">
    <location>
        <begin position="6"/>
        <end position="89"/>
    </location>
</feature>
<feature type="domain" description="PhoD-like phosphatase metallophosphatase" evidence="1">
    <location>
        <begin position="133"/>
        <end position="433"/>
    </location>
</feature>
<dbReference type="Proteomes" id="UP001501842">
    <property type="component" value="Unassembled WGS sequence"/>
</dbReference>
<dbReference type="Pfam" id="PF25077">
    <property type="entry name" value="DUF7800"/>
    <property type="match status" value="1"/>
</dbReference>
<gene>
    <name evidence="3" type="ORF">GCM10010439_40940</name>
</gene>
<accession>A0ABN3UBP4</accession>
<evidence type="ECO:0000259" key="1">
    <source>
        <dbReference type="Pfam" id="PF09423"/>
    </source>
</evidence>
<dbReference type="PANTHER" id="PTHR37031">
    <property type="entry name" value="METALLOPHOSPHATASE BINDING DOMAIN PROTEIN"/>
    <property type="match status" value="1"/>
</dbReference>
<dbReference type="InterPro" id="IPR018946">
    <property type="entry name" value="PhoD-like_MPP"/>
</dbReference>
<protein>
    <submittedName>
        <fullName evidence="3">Alkaline phosphatase D family protein</fullName>
    </submittedName>
</protein>
<evidence type="ECO:0000313" key="4">
    <source>
        <dbReference type="Proteomes" id="UP001501842"/>
    </source>
</evidence>
<name>A0ABN3UBP4_9ACTN</name>
<reference evidence="3 4" key="1">
    <citation type="journal article" date="2019" name="Int. J. Syst. Evol. Microbiol.">
        <title>The Global Catalogue of Microorganisms (GCM) 10K type strain sequencing project: providing services to taxonomists for standard genome sequencing and annotation.</title>
        <authorList>
            <consortium name="The Broad Institute Genomics Platform"/>
            <consortium name="The Broad Institute Genome Sequencing Center for Infectious Disease"/>
            <person name="Wu L."/>
            <person name="Ma J."/>
        </authorList>
    </citation>
    <scope>NUCLEOTIDE SEQUENCE [LARGE SCALE GENOMIC DNA]</scope>
    <source>
        <strain evidence="3 4">JCM 8201</strain>
    </source>
</reference>